<dbReference type="AlphaFoldDB" id="A0A645BXS7"/>
<organism evidence="1">
    <name type="scientific">bioreactor metagenome</name>
    <dbReference type="NCBI Taxonomy" id="1076179"/>
    <lineage>
        <taxon>unclassified sequences</taxon>
        <taxon>metagenomes</taxon>
        <taxon>ecological metagenomes</taxon>
    </lineage>
</organism>
<sequence length="127" mass="13787">MDTYHCRRTVKFIAAAVAGDVRHTGYSDAALDASVLFLGRQAVFLDLLRRYPDTFGKFAALDMPAVQRHVALVDTVLETHLDRVEADLAAAFVDERLDGKVHLAVAVAAEAAGRNEVCIDEIGVAFT</sequence>
<name>A0A645BXS7_9ZZZZ</name>
<accession>A0A645BXS7</accession>
<evidence type="ECO:0000313" key="1">
    <source>
        <dbReference type="EMBL" id="MPM70179.1"/>
    </source>
</evidence>
<comment type="caution">
    <text evidence="1">The sequence shown here is derived from an EMBL/GenBank/DDBJ whole genome shotgun (WGS) entry which is preliminary data.</text>
</comment>
<dbReference type="EMBL" id="VSSQ01023324">
    <property type="protein sequence ID" value="MPM70179.1"/>
    <property type="molecule type" value="Genomic_DNA"/>
</dbReference>
<protein>
    <submittedName>
        <fullName evidence="1">Uncharacterized protein</fullName>
    </submittedName>
</protein>
<gene>
    <name evidence="1" type="ORF">SDC9_117132</name>
</gene>
<reference evidence="1" key="1">
    <citation type="submission" date="2019-08" db="EMBL/GenBank/DDBJ databases">
        <authorList>
            <person name="Kucharzyk K."/>
            <person name="Murdoch R.W."/>
            <person name="Higgins S."/>
            <person name="Loffler F."/>
        </authorList>
    </citation>
    <scope>NUCLEOTIDE SEQUENCE</scope>
</reference>
<proteinExistence type="predicted"/>